<keyword evidence="3" id="KW-0964">Secreted</keyword>
<evidence type="ECO:0000313" key="6">
    <source>
        <dbReference type="EMBL" id="KAA0715630.1"/>
    </source>
</evidence>
<accession>A0A5A9P183</accession>
<reference evidence="6 7" key="1">
    <citation type="journal article" date="2019" name="Mol. Ecol. Resour.">
        <title>Chromosome-level genome assembly of Triplophysa tibetana, a fish adapted to the harsh high-altitude environment of the Tibetan Plateau.</title>
        <authorList>
            <person name="Yang X."/>
            <person name="Liu H."/>
            <person name="Ma Z."/>
            <person name="Zou Y."/>
            <person name="Zou M."/>
            <person name="Mao Y."/>
            <person name="Li X."/>
            <person name="Wang H."/>
            <person name="Chen T."/>
            <person name="Wang W."/>
            <person name="Yang R."/>
        </authorList>
    </citation>
    <scope>NUCLEOTIDE SEQUENCE [LARGE SCALE GENOMIC DNA]</scope>
    <source>
        <strain evidence="6">TTIB1903HZAU</strain>
        <tissue evidence="6">Muscle</tissue>
    </source>
</reference>
<organism evidence="6 7">
    <name type="scientific">Triplophysa tibetana</name>
    <dbReference type="NCBI Taxonomy" id="1572043"/>
    <lineage>
        <taxon>Eukaryota</taxon>
        <taxon>Metazoa</taxon>
        <taxon>Chordata</taxon>
        <taxon>Craniata</taxon>
        <taxon>Vertebrata</taxon>
        <taxon>Euteleostomi</taxon>
        <taxon>Actinopterygii</taxon>
        <taxon>Neopterygii</taxon>
        <taxon>Teleostei</taxon>
        <taxon>Ostariophysi</taxon>
        <taxon>Cypriniformes</taxon>
        <taxon>Nemacheilidae</taxon>
        <taxon>Triplophysa</taxon>
    </lineage>
</organism>
<evidence type="ECO:0000313" key="7">
    <source>
        <dbReference type="Proteomes" id="UP000324632"/>
    </source>
</evidence>
<evidence type="ECO:0000256" key="1">
    <source>
        <dbReference type="ARBA" id="ARBA00004613"/>
    </source>
</evidence>
<dbReference type="Proteomes" id="UP000324632">
    <property type="component" value="Chromosome 10"/>
</dbReference>
<keyword evidence="7" id="KW-1185">Reference proteome</keyword>
<gene>
    <name evidence="6" type="ORF">E1301_Tti008469</name>
</gene>
<comment type="similarity">
    <text evidence="2">Belongs to the DIPK family.</text>
</comment>
<dbReference type="PANTHER" id="PTHR32073">
    <property type="entry name" value="GH11358P"/>
    <property type="match status" value="1"/>
</dbReference>
<dbReference type="GO" id="GO:0005576">
    <property type="term" value="C:extracellular region"/>
    <property type="evidence" value="ECO:0007669"/>
    <property type="project" value="UniProtKB-SubCell"/>
</dbReference>
<proteinExistence type="inferred from homology"/>
<name>A0A5A9P183_9TELE</name>
<dbReference type="PANTHER" id="PTHR32073:SF8">
    <property type="entry name" value="DIVERGENT PROTEIN KINASE DOMAIN 2B"/>
    <property type="match status" value="1"/>
</dbReference>
<dbReference type="EMBL" id="SOYY01000010">
    <property type="protein sequence ID" value="KAA0715630.1"/>
    <property type="molecule type" value="Genomic_DNA"/>
</dbReference>
<comment type="subcellular location">
    <subcellularLocation>
        <location evidence="1">Secreted</location>
    </subcellularLocation>
</comment>
<dbReference type="AlphaFoldDB" id="A0A5A9P183"/>
<sequence length="469" mass="53063">MPQTLAPKTWQVPARAAEAQQTVSHLRSRIFTCFFVLTQQRSHKRQRQSSECLIKIEYNPTANCIYGKTCKDPSPLPQEKSYEFRRNLLGLDKCNACIGTSICKKFFKDEIRFEGWLTAQSNVSIADVQSNEGNYTDITAGWRSVLLSRLMSPHLHEISDNSICSSAGRGKSCSIETVLKATPRFQSWVRSNLLLPNMVKGLTAPMLRCPSQRLLDRIVRRYFEVIDVGSMQMKHFTIKDKLRLLYTLAVNQHALIPQMFPGTEGWPFLRYHGSCGRVMVWAGSTPIRRLFCASLERRADVAYQLLHITESLRSNSLQFNLFYTNVSEDTFGTLDDSRVFIVDSSAIGIIDLKEGYPADEGLQTEHTDVFSCLIGSCEQPPPCETVRVAQSFILLCQHVLHNLLGPHDVQSGRLPKTALSELAICADQTQSDQRITSAVQTLKDILHSLRPCSSLYGYRYPECLYSDKF</sequence>
<dbReference type="Pfam" id="PF12260">
    <property type="entry name" value="PIP49_C"/>
    <property type="match status" value="1"/>
</dbReference>
<keyword evidence="4" id="KW-0732">Signal</keyword>
<dbReference type="InterPro" id="IPR022049">
    <property type="entry name" value="FAM69_kinase_dom"/>
</dbReference>
<comment type="caution">
    <text evidence="6">The sequence shown here is derived from an EMBL/GenBank/DDBJ whole genome shotgun (WGS) entry which is preliminary data.</text>
</comment>
<evidence type="ECO:0000256" key="3">
    <source>
        <dbReference type="ARBA" id="ARBA00022525"/>
    </source>
</evidence>
<feature type="domain" description="FAM69 protein-kinase" evidence="5">
    <location>
        <begin position="245"/>
        <end position="424"/>
    </location>
</feature>
<evidence type="ECO:0000256" key="4">
    <source>
        <dbReference type="ARBA" id="ARBA00022729"/>
    </source>
</evidence>
<evidence type="ECO:0000259" key="5">
    <source>
        <dbReference type="Pfam" id="PF12260"/>
    </source>
</evidence>
<protein>
    <submittedName>
        <fullName evidence="6">Deleted in autism-related protein 1</fullName>
    </submittedName>
</protein>
<dbReference type="InterPro" id="IPR020519">
    <property type="entry name" value="DIPK2A/B"/>
</dbReference>
<evidence type="ECO:0000256" key="2">
    <source>
        <dbReference type="ARBA" id="ARBA00006338"/>
    </source>
</evidence>